<evidence type="ECO:0000256" key="4">
    <source>
        <dbReference type="ARBA" id="ARBA00005204"/>
    </source>
</evidence>
<dbReference type="NCBIfam" id="NF000768">
    <property type="entry name" value="PRK00051.1"/>
    <property type="match status" value="1"/>
</dbReference>
<dbReference type="UniPathway" id="UPA00031">
    <property type="reaction ID" value="UER00008"/>
</dbReference>
<evidence type="ECO:0000256" key="7">
    <source>
        <dbReference type="ARBA" id="ARBA00022490"/>
    </source>
</evidence>
<name>A0A328FKG7_9BACT</name>
<comment type="cofactor">
    <cofactor evidence="11">
        <name>Mg(2+)</name>
        <dbReference type="ChEBI" id="CHEBI:18420"/>
    </cofactor>
    <text evidence="11">Binds 1 Mg(2+) ion per subunit.</text>
</comment>
<feature type="binding site" evidence="11">
    <location>
        <position position="124"/>
    </location>
    <ligand>
        <name>Zn(2+)</name>
        <dbReference type="ChEBI" id="CHEBI:29105"/>
        <note>ligand shared between dimeric partners</note>
    </ligand>
</feature>
<keyword evidence="10 11" id="KW-0368">Histidine biosynthesis</keyword>
<evidence type="ECO:0000256" key="11">
    <source>
        <dbReference type="HAMAP-Rule" id="MF_01021"/>
    </source>
</evidence>
<comment type="similarity">
    <text evidence="5">In the C-terminal section; belongs to the PRA-PH family.</text>
</comment>
<evidence type="ECO:0000313" key="15">
    <source>
        <dbReference type="Proteomes" id="UP000248798"/>
    </source>
</evidence>
<evidence type="ECO:0000259" key="12">
    <source>
        <dbReference type="Pfam" id="PF01502"/>
    </source>
</evidence>
<dbReference type="InterPro" id="IPR038019">
    <property type="entry name" value="PRib_AMP_CycHydrolase_sf"/>
</dbReference>
<dbReference type="GO" id="GO:0004636">
    <property type="term" value="F:phosphoribosyl-ATP diphosphatase activity"/>
    <property type="evidence" value="ECO:0007669"/>
    <property type="project" value="UniProtKB-EC"/>
</dbReference>
<evidence type="ECO:0000256" key="8">
    <source>
        <dbReference type="ARBA" id="ARBA00022605"/>
    </source>
</evidence>
<keyword evidence="11" id="KW-0460">Magnesium</keyword>
<accession>A0A328FKG7</accession>
<comment type="similarity">
    <text evidence="11">Belongs to the PRA-CH family.</text>
</comment>
<sequence>MTRPQAAFAAFNLSNYQNYKEDKRVMPELDFDKTGGLIPAIAQDAETGEVLMLAYMNQEAFEETLACGNAVYYSRSRKKLWKKGETSGHVQKVREIRVDCDNDTVLLKVTQVGGAACHKGYKSCFYKVVENNEFKIVEKRVFDPKKVYK</sequence>
<evidence type="ECO:0000256" key="6">
    <source>
        <dbReference type="ARBA" id="ARBA00008299"/>
    </source>
</evidence>
<dbReference type="FunFam" id="3.10.20.810:FF:000001">
    <property type="entry name" value="Histidine biosynthesis bifunctional protein HisIE"/>
    <property type="match status" value="1"/>
</dbReference>
<dbReference type="GO" id="GO:0004635">
    <property type="term" value="F:phosphoribosyl-AMP cyclohydrolase activity"/>
    <property type="evidence" value="ECO:0007669"/>
    <property type="project" value="UniProtKB-UniRule"/>
</dbReference>
<dbReference type="Gene3D" id="3.10.20.810">
    <property type="entry name" value="Phosphoribosyl-AMP cyclohydrolase"/>
    <property type="match status" value="1"/>
</dbReference>
<comment type="subcellular location">
    <subcellularLocation>
        <location evidence="11">Cytoplasm</location>
    </subcellularLocation>
</comment>
<keyword evidence="8 11" id="KW-0028">Amino-acid biosynthesis</keyword>
<comment type="pathway">
    <text evidence="3 11">Amino-acid biosynthesis; L-histidine biosynthesis; L-histidine from 5-phospho-alpha-D-ribose 1-diphosphate: step 3/9.</text>
</comment>
<dbReference type="OrthoDB" id="9795769at2"/>
<evidence type="ECO:0000256" key="5">
    <source>
        <dbReference type="ARBA" id="ARBA00007731"/>
    </source>
</evidence>
<feature type="binding site" evidence="11">
    <location>
        <position position="117"/>
    </location>
    <ligand>
        <name>Zn(2+)</name>
        <dbReference type="ChEBI" id="CHEBI:29105"/>
        <note>ligand shared between dimeric partners</note>
    </ligand>
</feature>
<reference evidence="14 15" key="1">
    <citation type="submission" date="2018-06" db="EMBL/GenBank/DDBJ databases">
        <title>Complete Genome Sequence of Desulfobacter hydrogenophilus (DSM3380).</title>
        <authorList>
            <person name="Marietou A."/>
            <person name="Schreiber L."/>
            <person name="Marshall I."/>
            <person name="Jorgensen B."/>
        </authorList>
    </citation>
    <scope>NUCLEOTIDE SEQUENCE [LARGE SCALE GENOMIC DNA]</scope>
    <source>
        <strain evidence="14 15">DSM 3380</strain>
    </source>
</reference>
<dbReference type="GO" id="GO:0000105">
    <property type="term" value="P:L-histidine biosynthetic process"/>
    <property type="evidence" value="ECO:0007669"/>
    <property type="project" value="UniProtKB-UniRule"/>
</dbReference>
<protein>
    <recommendedName>
        <fullName evidence="11">Phosphoribosyl-AMP cyclohydrolase</fullName>
        <shortName evidence="11">PRA-CH</shortName>
        <ecNumber evidence="11">3.5.4.19</ecNumber>
    </recommendedName>
</protein>
<proteinExistence type="inferred from homology"/>
<comment type="cofactor">
    <cofactor evidence="11">
        <name>Zn(2+)</name>
        <dbReference type="ChEBI" id="CHEBI:29105"/>
    </cofactor>
    <text evidence="11">Binds 1 zinc ion per subunit.</text>
</comment>
<gene>
    <name evidence="11 13" type="primary">hisI</name>
    <name evidence="14" type="ORF">DO021_00620</name>
    <name evidence="13" type="ORF">EYB58_08635</name>
</gene>
<dbReference type="AlphaFoldDB" id="A0A328FKG7"/>
<dbReference type="InterPro" id="IPR002496">
    <property type="entry name" value="PRib_AMP_CycHydrolase_dom"/>
</dbReference>
<dbReference type="PANTHER" id="PTHR42945">
    <property type="entry name" value="HISTIDINE BIOSYNTHESIS BIFUNCTIONAL PROTEIN"/>
    <property type="match status" value="1"/>
</dbReference>
<keyword evidence="11" id="KW-0479">Metal-binding</keyword>
<keyword evidence="16" id="KW-1185">Reference proteome</keyword>
<dbReference type="SUPFAM" id="SSF141734">
    <property type="entry name" value="HisI-like"/>
    <property type="match status" value="1"/>
</dbReference>
<dbReference type="Proteomes" id="UP000293902">
    <property type="component" value="Chromosome"/>
</dbReference>
<comment type="similarity">
    <text evidence="6">In the N-terminal section; belongs to the PRA-CH family.</text>
</comment>
<evidence type="ECO:0000313" key="16">
    <source>
        <dbReference type="Proteomes" id="UP000293902"/>
    </source>
</evidence>
<dbReference type="Pfam" id="PF01502">
    <property type="entry name" value="PRA-CH"/>
    <property type="match status" value="1"/>
</dbReference>
<evidence type="ECO:0000256" key="2">
    <source>
        <dbReference type="ARBA" id="ARBA00001460"/>
    </source>
</evidence>
<feature type="binding site" evidence="11">
    <location>
        <position position="99"/>
    </location>
    <ligand>
        <name>Mg(2+)</name>
        <dbReference type="ChEBI" id="CHEBI:18420"/>
    </ligand>
</feature>
<comment type="function">
    <text evidence="11">Catalyzes the hydrolysis of the adenine ring of phosphoribosyl-AMP.</text>
</comment>
<evidence type="ECO:0000256" key="9">
    <source>
        <dbReference type="ARBA" id="ARBA00022801"/>
    </source>
</evidence>
<evidence type="ECO:0000256" key="3">
    <source>
        <dbReference type="ARBA" id="ARBA00005169"/>
    </source>
</evidence>
<evidence type="ECO:0000313" key="13">
    <source>
        <dbReference type="EMBL" id="QBH12978.1"/>
    </source>
</evidence>
<dbReference type="Proteomes" id="UP000248798">
    <property type="component" value="Unassembled WGS sequence"/>
</dbReference>
<dbReference type="EC" id="3.5.4.19" evidence="11"/>
<evidence type="ECO:0000256" key="1">
    <source>
        <dbReference type="ARBA" id="ARBA00000024"/>
    </source>
</evidence>
<dbReference type="PANTHER" id="PTHR42945:SF1">
    <property type="entry name" value="HISTIDINE BIOSYNTHESIS BIFUNCTIONAL PROTEIN HIS7"/>
    <property type="match status" value="1"/>
</dbReference>
<feature type="binding site" evidence="11">
    <location>
        <position position="103"/>
    </location>
    <ligand>
        <name>Mg(2+)</name>
        <dbReference type="ChEBI" id="CHEBI:18420"/>
    </ligand>
</feature>
<evidence type="ECO:0000256" key="10">
    <source>
        <dbReference type="ARBA" id="ARBA00023102"/>
    </source>
</evidence>
<keyword evidence="11" id="KW-0862">Zinc</keyword>
<comment type="subunit">
    <text evidence="11">Homodimer.</text>
</comment>
<keyword evidence="9 11" id="KW-0378">Hydrolase</keyword>
<comment type="catalytic activity">
    <reaction evidence="1 11">
        <text>1-(5-phospho-beta-D-ribosyl)-5'-AMP + H2O = 1-(5-phospho-beta-D-ribosyl)-5-[(5-phospho-beta-D-ribosylamino)methylideneamino]imidazole-4-carboxamide</text>
        <dbReference type="Rhea" id="RHEA:20049"/>
        <dbReference type="ChEBI" id="CHEBI:15377"/>
        <dbReference type="ChEBI" id="CHEBI:58435"/>
        <dbReference type="ChEBI" id="CHEBI:59457"/>
        <dbReference type="EC" id="3.5.4.19"/>
    </reaction>
</comment>
<feature type="domain" description="Phosphoribosyl-AMP cyclohydrolase" evidence="12">
    <location>
        <begin position="52"/>
        <end position="126"/>
    </location>
</feature>
<dbReference type="GO" id="GO:0008270">
    <property type="term" value="F:zinc ion binding"/>
    <property type="evidence" value="ECO:0007669"/>
    <property type="project" value="UniProtKB-UniRule"/>
</dbReference>
<feature type="binding site" evidence="11">
    <location>
        <position position="100"/>
    </location>
    <ligand>
        <name>Zn(2+)</name>
        <dbReference type="ChEBI" id="CHEBI:29105"/>
        <note>ligand shared between dimeric partners</note>
    </ligand>
</feature>
<dbReference type="GO" id="GO:0000287">
    <property type="term" value="F:magnesium ion binding"/>
    <property type="evidence" value="ECO:0007669"/>
    <property type="project" value="UniProtKB-UniRule"/>
</dbReference>
<comment type="pathway">
    <text evidence="4">Amino-acid biosynthesis; L-histidine biosynthesis; L-histidine from 5-phospho-alpha-D-ribose 1-diphosphate: step 2/9.</text>
</comment>
<comment type="catalytic activity">
    <reaction evidence="2">
        <text>1-(5-phospho-beta-D-ribosyl)-ATP + H2O = 1-(5-phospho-beta-D-ribosyl)-5'-AMP + diphosphate + H(+)</text>
        <dbReference type="Rhea" id="RHEA:22828"/>
        <dbReference type="ChEBI" id="CHEBI:15377"/>
        <dbReference type="ChEBI" id="CHEBI:15378"/>
        <dbReference type="ChEBI" id="CHEBI:33019"/>
        <dbReference type="ChEBI" id="CHEBI:59457"/>
        <dbReference type="ChEBI" id="CHEBI:73183"/>
        <dbReference type="EC" id="3.6.1.31"/>
    </reaction>
</comment>
<keyword evidence="7 11" id="KW-0963">Cytoplasm</keyword>
<dbReference type="GO" id="GO:0005737">
    <property type="term" value="C:cytoplasm"/>
    <property type="evidence" value="ECO:0007669"/>
    <property type="project" value="UniProtKB-SubCell"/>
</dbReference>
<evidence type="ECO:0000313" key="14">
    <source>
        <dbReference type="EMBL" id="RAM03962.1"/>
    </source>
</evidence>
<feature type="binding site" evidence="11">
    <location>
        <position position="101"/>
    </location>
    <ligand>
        <name>Mg(2+)</name>
        <dbReference type="ChEBI" id="CHEBI:18420"/>
    </ligand>
</feature>
<dbReference type="InterPro" id="IPR026660">
    <property type="entry name" value="PRA-CH"/>
</dbReference>
<dbReference type="HAMAP" id="MF_01021">
    <property type="entry name" value="HisI"/>
    <property type="match status" value="1"/>
</dbReference>
<organism evidence="14 15">
    <name type="scientific">Desulfobacter hydrogenophilus</name>
    <dbReference type="NCBI Taxonomy" id="2291"/>
    <lineage>
        <taxon>Bacteria</taxon>
        <taxon>Pseudomonadati</taxon>
        <taxon>Thermodesulfobacteriota</taxon>
        <taxon>Desulfobacteria</taxon>
        <taxon>Desulfobacterales</taxon>
        <taxon>Desulfobacteraceae</taxon>
        <taxon>Desulfobacter</taxon>
    </lineage>
</organism>
<reference evidence="13 16" key="2">
    <citation type="submission" date="2019-02" db="EMBL/GenBank/DDBJ databases">
        <title>Complete genome sequence of Desulfobacter hydrogenophilus AcRS1.</title>
        <authorList>
            <person name="Marietou A."/>
            <person name="Lund M.B."/>
            <person name="Marshall I.P.G."/>
            <person name="Schreiber L."/>
            <person name="Jorgensen B."/>
        </authorList>
    </citation>
    <scope>NUCLEOTIDE SEQUENCE [LARGE SCALE GENOMIC DNA]</scope>
    <source>
        <strain evidence="13 16">AcRS1</strain>
    </source>
</reference>
<dbReference type="EMBL" id="QLNI01000001">
    <property type="protein sequence ID" value="RAM03962.1"/>
    <property type="molecule type" value="Genomic_DNA"/>
</dbReference>
<dbReference type="EMBL" id="CP036313">
    <property type="protein sequence ID" value="QBH12978.1"/>
    <property type="molecule type" value="Genomic_DNA"/>
</dbReference>